<reference evidence="1" key="1">
    <citation type="journal article" date="2006" name="Nature">
        <title>Deciphering the evolution and metabolism of an anammox bacterium from a community genome.</title>
        <authorList>
            <person name="Strous M."/>
            <person name="Pelletier E."/>
            <person name="Mangenot S."/>
            <person name="Rattei T."/>
            <person name="Lehner A."/>
            <person name="Taylor M.W."/>
            <person name="Horn M."/>
            <person name="Daims H."/>
            <person name="Bartol-Mavel D."/>
            <person name="Wincker P."/>
            <person name="Barbe V."/>
            <person name="Fonknechten N."/>
            <person name="Vallenet D."/>
            <person name="Segurens B."/>
            <person name="Schenowitz-Truong C."/>
            <person name="Medigue C."/>
            <person name="Collingro A."/>
            <person name="Snel B."/>
            <person name="Dutilh B.E."/>
            <person name="OpDenCamp H.J.M."/>
            <person name="vanDerDrift C."/>
            <person name="Cirpus I."/>
            <person name="vanDePas-Schoonen K.T."/>
            <person name="Harhangi H.R."/>
            <person name="vanNiftrik L."/>
            <person name="Schmid M."/>
            <person name="Keltjens J."/>
            <person name="vanDeVossenberg J."/>
            <person name="Kartal B."/>
            <person name="Meier H."/>
            <person name="Frishman D."/>
            <person name="Huynen M.A."/>
            <person name="Mewes H."/>
            <person name="Weissenbach J."/>
            <person name="Jetten M.S.M."/>
            <person name="Wagner M."/>
            <person name="LePaslier D."/>
        </authorList>
    </citation>
    <scope>NUCLEOTIDE SEQUENCE</scope>
</reference>
<evidence type="ECO:0000313" key="3">
    <source>
        <dbReference type="Proteomes" id="UP000501926"/>
    </source>
</evidence>
<accession>Q1Q0Y4</accession>
<dbReference type="EMBL" id="CT573071">
    <property type="protein sequence ID" value="CAJ73655.1"/>
    <property type="molecule type" value="Genomic_DNA"/>
</dbReference>
<organism evidence="1">
    <name type="scientific">Kuenenia stuttgartiensis</name>
    <dbReference type="NCBI Taxonomy" id="174633"/>
    <lineage>
        <taxon>Bacteria</taxon>
        <taxon>Pseudomonadati</taxon>
        <taxon>Planctomycetota</taxon>
        <taxon>Candidatus Brocadiia</taxon>
        <taxon>Candidatus Brocadiales</taxon>
        <taxon>Candidatus Brocadiaceae</taxon>
        <taxon>Candidatus Kuenenia</taxon>
    </lineage>
</organism>
<dbReference type="EMBL" id="CP049055">
    <property type="protein sequence ID" value="QII10688.1"/>
    <property type="molecule type" value="Genomic_DNA"/>
</dbReference>
<reference evidence="1" key="2">
    <citation type="submission" date="2006-01" db="EMBL/GenBank/DDBJ databases">
        <authorList>
            <person name="Genoscope"/>
        </authorList>
    </citation>
    <scope>NUCLEOTIDE SEQUENCE</scope>
</reference>
<proteinExistence type="predicted"/>
<dbReference type="AlphaFoldDB" id="Q1Q0Y4"/>
<evidence type="ECO:0000313" key="2">
    <source>
        <dbReference type="EMBL" id="QII10688.1"/>
    </source>
</evidence>
<reference evidence="2 3" key="3">
    <citation type="submission" date="2020-02" db="EMBL/GenBank/DDBJ databases">
        <title>Newly sequenced genome of strain CSTR1 showed variability in Candidatus Kuenenia stuttgartiensis genomes.</title>
        <authorList>
            <person name="Ding C."/>
            <person name="Adrian L."/>
        </authorList>
    </citation>
    <scope>NUCLEOTIDE SEQUENCE [LARGE SCALE GENOMIC DNA]</scope>
    <source>
        <strain evidence="2 3">CSTR1</strain>
    </source>
</reference>
<protein>
    <submittedName>
        <fullName evidence="1">Uncharacterized protein</fullName>
    </submittedName>
</protein>
<sequence length="73" mass="8267">MKKIFTCACYITGTKHFPCRQGAHRLGQMNFVISKVVATPYILPVSCPIYYCFSIKVGNAYLEIEENCPFDPV</sequence>
<evidence type="ECO:0000313" key="1">
    <source>
        <dbReference type="EMBL" id="CAJ73655.1"/>
    </source>
</evidence>
<name>Q1Q0Y4_KUEST</name>
<dbReference type="Proteomes" id="UP000501926">
    <property type="component" value="Chromosome"/>
</dbReference>
<gene>
    <name evidence="2" type="ORF">KsCSTR_13090</name>
    <name evidence="1" type="ORF">kuste2902</name>
</gene>